<organism evidence="1 2">
    <name type="scientific">Maribacter aurantiacus</name>
    <dbReference type="NCBI Taxonomy" id="1882343"/>
    <lineage>
        <taxon>Bacteria</taxon>
        <taxon>Pseudomonadati</taxon>
        <taxon>Bacteroidota</taxon>
        <taxon>Flavobacteriia</taxon>
        <taxon>Flavobacteriales</taxon>
        <taxon>Flavobacteriaceae</taxon>
        <taxon>Maribacter</taxon>
    </lineage>
</organism>
<dbReference type="EMBL" id="VBUK01000002">
    <property type="protein sequence ID" value="TLF45825.1"/>
    <property type="molecule type" value="Genomic_DNA"/>
</dbReference>
<dbReference type="PROSITE" id="PS51257">
    <property type="entry name" value="PROKAR_LIPOPROTEIN"/>
    <property type="match status" value="1"/>
</dbReference>
<dbReference type="Proteomes" id="UP000308382">
    <property type="component" value="Unassembled WGS sequence"/>
</dbReference>
<gene>
    <name evidence="1" type="ORF">FEK29_06820</name>
</gene>
<dbReference type="GO" id="GO:0005975">
    <property type="term" value="P:carbohydrate metabolic process"/>
    <property type="evidence" value="ECO:0007669"/>
    <property type="project" value="UniProtKB-ARBA"/>
</dbReference>
<dbReference type="GO" id="GO:0004553">
    <property type="term" value="F:hydrolase activity, hydrolyzing O-glycosyl compounds"/>
    <property type="evidence" value="ECO:0007669"/>
    <property type="project" value="UniProtKB-ARBA"/>
</dbReference>
<protein>
    <submittedName>
        <fullName evidence="1">LamG domain-containing protein</fullName>
    </submittedName>
</protein>
<sequence length="244" mass="27990">MVMQVRLQKLSMTKFTYFILLFLLIISCGHNQLPVPLYYLSVTDWKVEGHDERFNLYEYNTGTSTDRFGNSNGAFYFDGTSASLGLSLNKKPHLNSPITISWWYSIIDDPLFKDSMDAGNMIALVDTVQAIGLQFGFRAPGYRTKGLDVWNWGGATILENQISKLNQWHHCVYVYDGHEHQFYLNGEPMEMSDIKPQKGNPDFLLLGNYPGGTQFFKGSLDELRIYERALSRNQILALLNMKKF</sequence>
<dbReference type="InterPro" id="IPR013320">
    <property type="entry name" value="ConA-like_dom_sf"/>
</dbReference>
<dbReference type="Gene3D" id="2.60.120.200">
    <property type="match status" value="1"/>
</dbReference>
<keyword evidence="2" id="KW-1185">Reference proteome</keyword>
<evidence type="ECO:0000313" key="1">
    <source>
        <dbReference type="EMBL" id="TLF45825.1"/>
    </source>
</evidence>
<comment type="caution">
    <text evidence="1">The sequence shown here is derived from an EMBL/GenBank/DDBJ whole genome shotgun (WGS) entry which is preliminary data.</text>
</comment>
<evidence type="ECO:0000313" key="2">
    <source>
        <dbReference type="Proteomes" id="UP000308382"/>
    </source>
</evidence>
<proteinExistence type="predicted"/>
<reference evidence="1 2" key="1">
    <citation type="journal article" date="2017" name="Int. J. Syst. Evol. Microbiol.">
        <title>Maripseudobacter aurantiacus gen. nov., sp. nov., a novel member of the family Flavobacteriaceae isolated from a sedimentation basin.</title>
        <authorList>
            <person name="Chen C."/>
            <person name="Su Y."/>
            <person name="Tao T."/>
            <person name="Fu G."/>
            <person name="Zhang C."/>
            <person name="Sun C."/>
            <person name="Zhang X."/>
            <person name="Wu M."/>
        </authorList>
    </citation>
    <scope>NUCLEOTIDE SEQUENCE [LARGE SCALE GENOMIC DNA]</scope>
    <source>
        <strain evidence="2">CDA4</strain>
    </source>
</reference>
<dbReference type="AlphaFoldDB" id="A0A5R8M8K0"/>
<dbReference type="Pfam" id="PF13385">
    <property type="entry name" value="Laminin_G_3"/>
    <property type="match status" value="1"/>
</dbReference>
<accession>A0A5R8M8K0</accession>
<name>A0A5R8M8K0_9FLAO</name>
<dbReference type="SUPFAM" id="SSF49899">
    <property type="entry name" value="Concanavalin A-like lectins/glucanases"/>
    <property type="match status" value="1"/>
</dbReference>